<dbReference type="AlphaFoldDB" id="A0A1L1PSD2"/>
<protein>
    <submittedName>
        <fullName evidence="3">Metallophosphoesterase</fullName>
    </submittedName>
</protein>
<dbReference type="GO" id="GO:0016787">
    <property type="term" value="F:hydrolase activity"/>
    <property type="evidence" value="ECO:0007669"/>
    <property type="project" value="InterPro"/>
</dbReference>
<feature type="compositionally biased region" description="Basic and acidic residues" evidence="1">
    <location>
        <begin position="121"/>
        <end position="135"/>
    </location>
</feature>
<organism evidence="3 4">
    <name type="scientific">Hydrogenophaga intermedia</name>
    <dbReference type="NCBI Taxonomy" id="65786"/>
    <lineage>
        <taxon>Bacteria</taxon>
        <taxon>Pseudomonadati</taxon>
        <taxon>Pseudomonadota</taxon>
        <taxon>Betaproteobacteria</taxon>
        <taxon>Burkholderiales</taxon>
        <taxon>Comamonadaceae</taxon>
        <taxon>Hydrogenophaga</taxon>
    </lineage>
</organism>
<feature type="domain" description="Calcineurin-like phosphoesterase" evidence="2">
    <location>
        <begin position="2"/>
        <end position="197"/>
    </location>
</feature>
<keyword evidence="4" id="KW-1185">Reference proteome</keyword>
<dbReference type="RefSeq" id="WP_035621398.1">
    <property type="nucleotide sequence ID" value="NZ_CCAE010000011.1"/>
</dbReference>
<evidence type="ECO:0000256" key="1">
    <source>
        <dbReference type="SAM" id="MobiDB-lite"/>
    </source>
</evidence>
<name>A0A1L1PSD2_HYDIT</name>
<accession>A0A1L1PSD2</accession>
<feature type="region of interest" description="Disordered" evidence="1">
    <location>
        <begin position="109"/>
        <end position="136"/>
    </location>
</feature>
<dbReference type="EMBL" id="CCAE010000011">
    <property type="protein sequence ID" value="CDN87511.1"/>
    <property type="molecule type" value="Genomic_DNA"/>
</dbReference>
<evidence type="ECO:0000313" key="3">
    <source>
        <dbReference type="EMBL" id="CDN87511.1"/>
    </source>
</evidence>
<evidence type="ECO:0000259" key="2">
    <source>
        <dbReference type="Pfam" id="PF00149"/>
    </source>
</evidence>
<reference evidence="4" key="1">
    <citation type="submission" date="2014-02" db="EMBL/GenBank/DDBJ databases">
        <authorList>
            <person name="Gan H."/>
        </authorList>
    </citation>
    <scope>NUCLEOTIDE SEQUENCE [LARGE SCALE GENOMIC DNA]</scope>
    <source>
        <strain evidence="4">S1</strain>
    </source>
</reference>
<gene>
    <name evidence="3" type="ORF">BN948_01933</name>
</gene>
<dbReference type="Gene3D" id="3.60.21.10">
    <property type="match status" value="1"/>
</dbReference>
<proteinExistence type="predicted"/>
<dbReference type="SUPFAM" id="SSF56300">
    <property type="entry name" value="Metallo-dependent phosphatases"/>
    <property type="match status" value="1"/>
</dbReference>
<evidence type="ECO:0000313" key="4">
    <source>
        <dbReference type="Proteomes" id="UP000028878"/>
    </source>
</evidence>
<reference evidence="4" key="2">
    <citation type="submission" date="2014-11" db="EMBL/GenBank/DDBJ databases">
        <title>Draft genome sequence of Hydrogenophaga intermedia S1.</title>
        <authorList>
            <person name="Gan H.M."/>
            <person name="Chew T.H."/>
            <person name="Stolz A."/>
        </authorList>
    </citation>
    <scope>NUCLEOTIDE SEQUENCE [LARGE SCALE GENOMIC DNA]</scope>
    <source>
        <strain evidence="4">S1</strain>
    </source>
</reference>
<dbReference type="Proteomes" id="UP000028878">
    <property type="component" value="Unassembled WGS sequence"/>
</dbReference>
<dbReference type="Pfam" id="PF00149">
    <property type="entry name" value="Metallophos"/>
    <property type="match status" value="1"/>
</dbReference>
<dbReference type="InterPro" id="IPR004843">
    <property type="entry name" value="Calcineurin-like_PHP"/>
</dbReference>
<sequence length="245" mass="27496">MILFCGDPHGRFDHILEAADRHQVWAVVLLGDLEAPAPLSQVLAPIKEITWLIHGNHDTDSDLSFAHLWDDELGQRRSLHGQVVELPGGVRVAGLGGVFRESVWHPDPGSKNRGQPFFHSPQEHAARTPRQDRCRGMQHRKHWSSIYPEVIDKMADLRADVLVTHEAPGYHPHGFEILDTLARSMRARTTVHGHQHDRLDSSARWPAQGFQSHGVGLRGITALTPEGEMVVIQPGELDEARTWRV</sequence>
<dbReference type="InterPro" id="IPR029052">
    <property type="entry name" value="Metallo-depent_PP-like"/>
</dbReference>